<feature type="transmembrane region" description="Helical" evidence="6">
    <location>
        <begin position="268"/>
        <end position="286"/>
    </location>
</feature>
<feature type="transmembrane region" description="Helical" evidence="6">
    <location>
        <begin position="36"/>
        <end position="56"/>
    </location>
</feature>
<feature type="domain" description="EamA" evidence="7">
    <location>
        <begin position="9"/>
        <end position="140"/>
    </location>
</feature>
<dbReference type="InterPro" id="IPR000620">
    <property type="entry name" value="EamA_dom"/>
</dbReference>
<evidence type="ECO:0000259" key="7">
    <source>
        <dbReference type="Pfam" id="PF00892"/>
    </source>
</evidence>
<evidence type="ECO:0000256" key="3">
    <source>
        <dbReference type="ARBA" id="ARBA00022692"/>
    </source>
</evidence>
<dbReference type="Pfam" id="PF00892">
    <property type="entry name" value="EamA"/>
    <property type="match status" value="2"/>
</dbReference>
<feature type="transmembrane region" description="Helical" evidence="6">
    <location>
        <begin position="100"/>
        <end position="117"/>
    </location>
</feature>
<feature type="transmembrane region" description="Helical" evidence="6">
    <location>
        <begin position="212"/>
        <end position="233"/>
    </location>
</feature>
<reference evidence="8" key="1">
    <citation type="submission" date="2017-02" db="EMBL/GenBank/DDBJ databases">
        <authorList>
            <person name="Regsiter A."/>
            <person name="William W."/>
        </authorList>
    </citation>
    <scope>NUCLEOTIDE SEQUENCE</scope>
    <source>
        <strain evidence="8">Bib</strain>
    </source>
</reference>
<organism evidence="8">
    <name type="scientific">uncultured spirochete</name>
    <dbReference type="NCBI Taxonomy" id="156406"/>
    <lineage>
        <taxon>Bacteria</taxon>
        <taxon>Pseudomonadati</taxon>
        <taxon>Spirochaetota</taxon>
        <taxon>Spirochaetia</taxon>
        <taxon>Spirochaetales</taxon>
        <taxon>environmental samples</taxon>
    </lineage>
</organism>
<feature type="transmembrane region" description="Helical" evidence="6">
    <location>
        <begin position="153"/>
        <end position="169"/>
    </location>
</feature>
<keyword evidence="5 6" id="KW-0472">Membrane</keyword>
<feature type="domain" description="EamA" evidence="7">
    <location>
        <begin position="151"/>
        <end position="285"/>
    </location>
</feature>
<proteinExistence type="inferred from homology"/>
<gene>
    <name evidence="8" type="ORF">SPIROBIBN47_310093</name>
</gene>
<dbReference type="GO" id="GO:0016020">
    <property type="term" value="C:membrane"/>
    <property type="evidence" value="ECO:0007669"/>
    <property type="project" value="UniProtKB-SubCell"/>
</dbReference>
<evidence type="ECO:0000256" key="2">
    <source>
        <dbReference type="ARBA" id="ARBA00007362"/>
    </source>
</evidence>
<evidence type="ECO:0000256" key="5">
    <source>
        <dbReference type="ARBA" id="ARBA00023136"/>
    </source>
</evidence>
<feature type="transmembrane region" description="Helical" evidence="6">
    <location>
        <begin position="68"/>
        <end position="85"/>
    </location>
</feature>
<feature type="transmembrane region" description="Helical" evidence="6">
    <location>
        <begin position="245"/>
        <end position="262"/>
    </location>
</feature>
<keyword evidence="4 6" id="KW-1133">Transmembrane helix</keyword>
<comment type="similarity">
    <text evidence="2">Belongs to the EamA transporter family.</text>
</comment>
<evidence type="ECO:0000256" key="4">
    <source>
        <dbReference type="ARBA" id="ARBA00022989"/>
    </source>
</evidence>
<dbReference type="SUPFAM" id="SSF103481">
    <property type="entry name" value="Multidrug resistance efflux transporter EmrE"/>
    <property type="match status" value="2"/>
</dbReference>
<dbReference type="InterPro" id="IPR050638">
    <property type="entry name" value="AA-Vitamin_Transporters"/>
</dbReference>
<evidence type="ECO:0000256" key="1">
    <source>
        <dbReference type="ARBA" id="ARBA00004141"/>
    </source>
</evidence>
<accession>A0A3P3XK22</accession>
<evidence type="ECO:0000256" key="6">
    <source>
        <dbReference type="SAM" id="Phobius"/>
    </source>
</evidence>
<protein>
    <recommendedName>
        <fullName evidence="7">EamA domain-containing protein</fullName>
    </recommendedName>
</protein>
<sequence length="294" mass="31415">MKRRESAASLFGVIVAVIWGMTFLSIKVALRELGPMSLSLFRFVIASVLLAGIMAASRTSFAIAWRDVPLLALSSFVGVTLYFFFENNGILRLTASESSLIIGVIPVVTLIGEILFLRTRPGRLIALGIVLSFVGVALIVLRSESASASPLGYLYMVGAALSWVVYGFATKPLSGRYPMLAITFWQMVIGAIGCIPFAVAERQVWAGLSATALFNAAYLGIFGSAIGYWLYVIVLEHLGPGRSSVFINLIPVVSVAASFVILGERLSALQIAGGIIAISGVYMATVSSQAKRHQ</sequence>
<feature type="transmembrane region" description="Helical" evidence="6">
    <location>
        <begin position="124"/>
        <end position="141"/>
    </location>
</feature>
<dbReference type="PANTHER" id="PTHR32322">
    <property type="entry name" value="INNER MEMBRANE TRANSPORTER"/>
    <property type="match status" value="1"/>
</dbReference>
<feature type="transmembrane region" description="Helical" evidence="6">
    <location>
        <begin position="7"/>
        <end position="30"/>
    </location>
</feature>
<comment type="subcellular location">
    <subcellularLocation>
        <location evidence="1">Membrane</location>
        <topology evidence="1">Multi-pass membrane protein</topology>
    </subcellularLocation>
</comment>
<dbReference type="AlphaFoldDB" id="A0A3P3XK22"/>
<keyword evidence="3 6" id="KW-0812">Transmembrane</keyword>
<dbReference type="PANTHER" id="PTHR32322:SF2">
    <property type="entry name" value="EAMA DOMAIN-CONTAINING PROTEIN"/>
    <property type="match status" value="1"/>
</dbReference>
<feature type="transmembrane region" description="Helical" evidence="6">
    <location>
        <begin position="181"/>
        <end position="200"/>
    </location>
</feature>
<dbReference type="InterPro" id="IPR037185">
    <property type="entry name" value="EmrE-like"/>
</dbReference>
<dbReference type="EMBL" id="FWDM01000025">
    <property type="protein sequence ID" value="SLM14322.1"/>
    <property type="molecule type" value="Genomic_DNA"/>
</dbReference>
<evidence type="ECO:0000313" key="8">
    <source>
        <dbReference type="EMBL" id="SLM14322.1"/>
    </source>
</evidence>
<name>A0A3P3XK22_9SPIR</name>